<keyword evidence="2" id="KW-0808">Transferase</keyword>
<protein>
    <submittedName>
        <fullName evidence="2">Acetyltransferase (GNAT) family protein</fullName>
    </submittedName>
</protein>
<gene>
    <name evidence="2" type="ORF">LCMAC103_02160</name>
</gene>
<evidence type="ECO:0000313" key="2">
    <source>
        <dbReference type="EMBL" id="QBK86878.1"/>
    </source>
</evidence>
<reference evidence="2" key="1">
    <citation type="journal article" date="2019" name="MBio">
        <title>Virus Genomes from Deep Sea Sediments Expand the Ocean Megavirome and Support Independent Origins of Viral Gigantism.</title>
        <authorList>
            <person name="Backstrom D."/>
            <person name="Yutin N."/>
            <person name="Jorgensen S.L."/>
            <person name="Dharamshi J."/>
            <person name="Homa F."/>
            <person name="Zaremba-Niedwiedzka K."/>
            <person name="Spang A."/>
            <person name="Wolf Y.I."/>
            <person name="Koonin E.V."/>
            <person name="Ettema T.J."/>
        </authorList>
    </citation>
    <scope>NUCLEOTIDE SEQUENCE</scope>
</reference>
<dbReference type="InterPro" id="IPR000182">
    <property type="entry name" value="GNAT_dom"/>
</dbReference>
<organism evidence="2">
    <name type="scientific">Marseillevirus LCMAC103</name>
    <dbReference type="NCBI Taxonomy" id="2506604"/>
    <lineage>
        <taxon>Viruses</taxon>
        <taxon>Varidnaviria</taxon>
        <taxon>Bamfordvirae</taxon>
        <taxon>Nucleocytoviricota</taxon>
        <taxon>Megaviricetes</taxon>
        <taxon>Pimascovirales</taxon>
        <taxon>Pimascovirales incertae sedis</taxon>
        <taxon>Marseilleviridae</taxon>
    </lineage>
</organism>
<name>A0A481YUJ3_9VIRU</name>
<dbReference type="Gene3D" id="3.40.630.30">
    <property type="match status" value="1"/>
</dbReference>
<accession>A0A481YUJ3</accession>
<dbReference type="InterPro" id="IPR016181">
    <property type="entry name" value="Acyl_CoA_acyltransferase"/>
</dbReference>
<dbReference type="GO" id="GO:0016747">
    <property type="term" value="F:acyltransferase activity, transferring groups other than amino-acyl groups"/>
    <property type="evidence" value="ECO:0007669"/>
    <property type="project" value="InterPro"/>
</dbReference>
<dbReference type="EMBL" id="MK500338">
    <property type="protein sequence ID" value="QBK86878.1"/>
    <property type="molecule type" value="Genomic_DNA"/>
</dbReference>
<sequence>MHPIPRKYIDVLPAGYSLSRRSHGPEVTFFIAETGWDGKPDVTPRAPKGVWPHGPTTSVAGAATTVVDAADRTATLTFVETNPLLRGNGIATHLLLVVAAHAHGEGAETIELDDDSDRAWRPDNVYTAVGLAYTNPKPEPEMSGKVATVLAAWPRFVARRCAQPAGFYGRSKAQK</sequence>
<dbReference type="Pfam" id="PF00583">
    <property type="entry name" value="Acetyltransf_1"/>
    <property type="match status" value="1"/>
</dbReference>
<feature type="domain" description="N-acetyltransferase" evidence="1">
    <location>
        <begin position="59"/>
        <end position="119"/>
    </location>
</feature>
<proteinExistence type="predicted"/>
<dbReference type="SUPFAM" id="SSF55729">
    <property type="entry name" value="Acyl-CoA N-acyltransferases (Nat)"/>
    <property type="match status" value="1"/>
</dbReference>
<dbReference type="CDD" id="cd04301">
    <property type="entry name" value="NAT_SF"/>
    <property type="match status" value="1"/>
</dbReference>
<evidence type="ECO:0000259" key="1">
    <source>
        <dbReference type="Pfam" id="PF00583"/>
    </source>
</evidence>